<evidence type="ECO:0000313" key="3">
    <source>
        <dbReference type="EMBL" id="CAB3227257.1"/>
    </source>
</evidence>
<dbReference type="EMBL" id="CADEBD010000276">
    <property type="protein sequence ID" value="CAB3227257.1"/>
    <property type="molecule type" value="Genomic_DNA"/>
</dbReference>
<feature type="region of interest" description="Disordered" evidence="1">
    <location>
        <begin position="75"/>
        <end position="101"/>
    </location>
</feature>
<comment type="caution">
    <text evidence="3">The sequence shown here is derived from an EMBL/GenBank/DDBJ whole genome shotgun (WGS) entry which is preliminary data.</text>
</comment>
<dbReference type="Proteomes" id="UP000494256">
    <property type="component" value="Unassembled WGS sequence"/>
</dbReference>
<proteinExistence type="predicted"/>
<reference evidence="3 4" key="1">
    <citation type="submission" date="2020-04" db="EMBL/GenBank/DDBJ databases">
        <authorList>
            <person name="Wallbank WR R."/>
            <person name="Pardo Diaz C."/>
            <person name="Kozak K."/>
            <person name="Martin S."/>
            <person name="Jiggins C."/>
            <person name="Moest M."/>
            <person name="Warren A I."/>
            <person name="Byers J.R.P. K."/>
            <person name="Montejo-Kovacevich G."/>
            <person name="Yen C E."/>
        </authorList>
    </citation>
    <scope>NUCLEOTIDE SEQUENCE [LARGE SCALE GENOMIC DNA]</scope>
</reference>
<name>A0A8S0Z573_ARCPL</name>
<evidence type="ECO:0000256" key="2">
    <source>
        <dbReference type="SAM" id="SignalP"/>
    </source>
</evidence>
<dbReference type="OrthoDB" id="7466518at2759"/>
<organism evidence="3 4">
    <name type="scientific">Arctia plantaginis</name>
    <name type="common">Wood tiger moth</name>
    <name type="synonym">Phalaena plantaginis</name>
    <dbReference type="NCBI Taxonomy" id="874455"/>
    <lineage>
        <taxon>Eukaryota</taxon>
        <taxon>Metazoa</taxon>
        <taxon>Ecdysozoa</taxon>
        <taxon>Arthropoda</taxon>
        <taxon>Hexapoda</taxon>
        <taxon>Insecta</taxon>
        <taxon>Pterygota</taxon>
        <taxon>Neoptera</taxon>
        <taxon>Endopterygota</taxon>
        <taxon>Lepidoptera</taxon>
        <taxon>Glossata</taxon>
        <taxon>Ditrysia</taxon>
        <taxon>Noctuoidea</taxon>
        <taxon>Erebidae</taxon>
        <taxon>Arctiinae</taxon>
        <taxon>Arctia</taxon>
    </lineage>
</organism>
<evidence type="ECO:0000256" key="1">
    <source>
        <dbReference type="SAM" id="MobiDB-lite"/>
    </source>
</evidence>
<protein>
    <submittedName>
        <fullName evidence="3">Uncharacterized protein</fullName>
    </submittedName>
</protein>
<feature type="chain" id="PRO_5035754639" evidence="2">
    <location>
        <begin position="21"/>
        <end position="101"/>
    </location>
</feature>
<evidence type="ECO:0000313" key="4">
    <source>
        <dbReference type="Proteomes" id="UP000494256"/>
    </source>
</evidence>
<sequence>MKAVYTLLFTLTVLTALCSAKPSITKANLHGSLRVKRQAIMMRGLCPVYQARLIRKCISCDRFEEITGKNCPGDPKYFRRPKKSGNERNGTRNIKRLNAFP</sequence>
<dbReference type="AlphaFoldDB" id="A0A8S0Z573"/>
<feature type="signal peptide" evidence="2">
    <location>
        <begin position="1"/>
        <end position="20"/>
    </location>
</feature>
<accession>A0A8S0Z573</accession>
<keyword evidence="2" id="KW-0732">Signal</keyword>
<gene>
    <name evidence="3" type="ORF">APLA_LOCUS2908</name>
</gene>